<comment type="caution">
    <text evidence="2">The sequence shown here is derived from an EMBL/GenBank/DDBJ whole genome shotgun (WGS) entry which is preliminary data.</text>
</comment>
<name>A0A0C1Y238_9CYAN</name>
<dbReference type="AlphaFoldDB" id="A0A0C1Y238"/>
<reference evidence="2" key="3">
    <citation type="submission" date="2020-02" db="EMBL/GenBank/DDBJ databases">
        <authorList>
            <person name="Sarangi A.N."/>
            <person name="Ghosh S."/>
            <person name="Mukherjee M."/>
            <person name="Tripathy S."/>
        </authorList>
    </citation>
    <scope>NUCLEOTIDE SEQUENCE</scope>
    <source>
        <strain evidence="2">BDU141951</strain>
    </source>
</reference>
<evidence type="ECO:0000313" key="2">
    <source>
        <dbReference type="EMBL" id="NEV67084.1"/>
    </source>
</evidence>
<organism evidence="2">
    <name type="scientific">Lyngbya confervoides BDU141951</name>
    <dbReference type="NCBI Taxonomy" id="1574623"/>
    <lineage>
        <taxon>Bacteria</taxon>
        <taxon>Bacillati</taxon>
        <taxon>Cyanobacteriota</taxon>
        <taxon>Cyanophyceae</taxon>
        <taxon>Oscillatoriophycideae</taxon>
        <taxon>Oscillatoriales</taxon>
        <taxon>Microcoleaceae</taxon>
        <taxon>Lyngbya</taxon>
    </lineage>
</organism>
<sequence length="375" mass="42236">MGKVYEMLWDCKFCGQKKLFAKTDRTCPQCGASQDPSWRYFPSDADKVEVKNYTFAGKDRICSACDSINAADQKFCIRCGAPMKGAEEASTVPSRSKRHEERFATQNLDLLQEAQREQAIAQEMAKRQAMRHPRRARQRTQPAKPARRSLGDRWMANKPVIIGGSIASVTGLGGLVGVVMYSMTIPATVAVTGHDWQRRIAIEVYETRSDSDWQGSVPSGAYDVSCSTQQSGTRRIADGETCSTQQVDQGDGTFREESFCTTTYREEPVYDEHCTYKVDEWNVDEWVIAVGAGLSDEPMWPTVNIQPCSSTSLGCKRQGRSIETYTLQLVDVETNKSYRCDRPQSEWRTTPVGTQFEIEIGRFYDDARCHSLVRQ</sequence>
<gene>
    <name evidence="2" type="ORF">QQ91_008125</name>
</gene>
<protein>
    <submittedName>
        <fullName evidence="2">Zinc ribbon domain-containing protein</fullName>
    </submittedName>
</protein>
<reference evidence="2" key="1">
    <citation type="submission" date="2014-11" db="EMBL/GenBank/DDBJ databases">
        <authorList>
            <person name="Malar M.C."/>
            <person name="Sen D."/>
            <person name="Tripathy S."/>
        </authorList>
    </citation>
    <scope>NUCLEOTIDE SEQUENCE</scope>
    <source>
        <strain evidence="2">BDU141951</strain>
    </source>
</reference>
<evidence type="ECO:0000256" key="1">
    <source>
        <dbReference type="SAM" id="MobiDB-lite"/>
    </source>
</evidence>
<reference evidence="2" key="2">
    <citation type="journal article" date="2015" name="Genome Announc.">
        <title>Draft Genome Sequence of Filamentous Marine Cyanobacterium Lyngbya confervoides Strain BDU141951.</title>
        <authorList>
            <person name="Chandrababunaidu M.M."/>
            <person name="Sen D."/>
            <person name="Tripathy S."/>
        </authorList>
    </citation>
    <scope>NUCLEOTIDE SEQUENCE</scope>
    <source>
        <strain evidence="2">BDU141951</strain>
    </source>
</reference>
<accession>A0A0C1Y238</accession>
<dbReference type="EMBL" id="JTHE02000003">
    <property type="protein sequence ID" value="NEV67084.1"/>
    <property type="molecule type" value="Genomic_DNA"/>
</dbReference>
<feature type="region of interest" description="Disordered" evidence="1">
    <location>
        <begin position="127"/>
        <end position="148"/>
    </location>
</feature>
<proteinExistence type="predicted"/>
<feature type="compositionally biased region" description="Basic residues" evidence="1">
    <location>
        <begin position="128"/>
        <end position="138"/>
    </location>
</feature>